<dbReference type="GO" id="GO:0019760">
    <property type="term" value="P:glucosinolate metabolic process"/>
    <property type="evidence" value="ECO:0007669"/>
    <property type="project" value="UniProtKB-ARBA"/>
</dbReference>
<keyword evidence="4" id="KW-1133">Transmembrane helix</keyword>
<feature type="signal peptide" evidence="5">
    <location>
        <begin position="1"/>
        <end position="20"/>
    </location>
</feature>
<dbReference type="SUPFAM" id="SSF117281">
    <property type="entry name" value="Kelch motif"/>
    <property type="match status" value="2"/>
</dbReference>
<evidence type="ECO:0000256" key="5">
    <source>
        <dbReference type="SAM" id="SignalP"/>
    </source>
</evidence>
<keyword evidence="4" id="KW-0472">Membrane</keyword>
<keyword evidence="2" id="KW-0408">Iron</keyword>
<keyword evidence="1" id="KW-0677">Repeat</keyword>
<feature type="transmembrane region" description="Helical" evidence="4">
    <location>
        <begin position="458"/>
        <end position="483"/>
    </location>
</feature>
<organism evidence="6 7">
    <name type="scientific">Colletotrichum karsti</name>
    <dbReference type="NCBI Taxonomy" id="1095194"/>
    <lineage>
        <taxon>Eukaryota</taxon>
        <taxon>Fungi</taxon>
        <taxon>Dikarya</taxon>
        <taxon>Ascomycota</taxon>
        <taxon>Pezizomycotina</taxon>
        <taxon>Sordariomycetes</taxon>
        <taxon>Hypocreomycetidae</taxon>
        <taxon>Glomerellales</taxon>
        <taxon>Glomerellaceae</taxon>
        <taxon>Colletotrichum</taxon>
        <taxon>Colletotrichum boninense species complex</taxon>
    </lineage>
</organism>
<gene>
    <name evidence="6" type="ORF">CkaCkLH20_09812</name>
</gene>
<evidence type="ECO:0000256" key="1">
    <source>
        <dbReference type="ARBA" id="ARBA00022737"/>
    </source>
</evidence>
<proteinExistence type="predicted"/>
<keyword evidence="7" id="KW-1185">Reference proteome</keyword>
<keyword evidence="5" id="KW-0732">Signal</keyword>
<evidence type="ECO:0000256" key="2">
    <source>
        <dbReference type="ARBA" id="ARBA00023004"/>
    </source>
</evidence>
<dbReference type="InterPro" id="IPR015915">
    <property type="entry name" value="Kelch-typ_b-propeller"/>
</dbReference>
<name>A0A9P6HW99_9PEZI</name>
<reference evidence="6" key="1">
    <citation type="submission" date="2020-03" db="EMBL/GenBank/DDBJ databases">
        <authorList>
            <person name="He L."/>
        </authorList>
    </citation>
    <scope>NUCLEOTIDE SEQUENCE</scope>
    <source>
        <strain evidence="6">CkLH20</strain>
    </source>
</reference>
<keyword evidence="4" id="KW-0812">Transmembrane</keyword>
<feature type="chain" id="PRO_5040163356" evidence="5">
    <location>
        <begin position="21"/>
        <end position="560"/>
    </location>
</feature>
<feature type="region of interest" description="Disordered" evidence="3">
    <location>
        <begin position="491"/>
        <end position="560"/>
    </location>
</feature>
<dbReference type="RefSeq" id="XP_038742094.1">
    <property type="nucleotide sequence ID" value="XM_038892527.1"/>
</dbReference>
<comment type="caution">
    <text evidence="6">The sequence shown here is derived from an EMBL/GenBank/DDBJ whole genome shotgun (WGS) entry which is preliminary data.</text>
</comment>
<evidence type="ECO:0000313" key="7">
    <source>
        <dbReference type="Proteomes" id="UP000781932"/>
    </source>
</evidence>
<feature type="region of interest" description="Disordered" evidence="3">
    <location>
        <begin position="430"/>
        <end position="457"/>
    </location>
</feature>
<dbReference type="PANTHER" id="PTHR47435:SF4">
    <property type="entry name" value="KELCH REPEAT PROTEIN (AFU_ORTHOLOGUE AFUA_5G12780)"/>
    <property type="match status" value="1"/>
</dbReference>
<dbReference type="EMBL" id="JAATWM020000036">
    <property type="protein sequence ID" value="KAF9872633.1"/>
    <property type="molecule type" value="Genomic_DNA"/>
</dbReference>
<protein>
    <submittedName>
        <fullName evidence="6">Kelch repeat protein</fullName>
    </submittedName>
</protein>
<reference evidence="6" key="2">
    <citation type="submission" date="2020-11" db="EMBL/GenBank/DDBJ databases">
        <title>Whole genome sequencing of Colletotrichum sp.</title>
        <authorList>
            <person name="Li H."/>
        </authorList>
    </citation>
    <scope>NUCLEOTIDE SEQUENCE</scope>
    <source>
        <strain evidence="6">CkLH20</strain>
    </source>
</reference>
<evidence type="ECO:0000256" key="4">
    <source>
        <dbReference type="SAM" id="Phobius"/>
    </source>
</evidence>
<dbReference type="Gene3D" id="2.120.10.80">
    <property type="entry name" value="Kelch-type beta propeller"/>
    <property type="match status" value="1"/>
</dbReference>
<feature type="compositionally biased region" description="Low complexity" evidence="3">
    <location>
        <begin position="491"/>
        <end position="511"/>
    </location>
</feature>
<dbReference type="Proteomes" id="UP000781932">
    <property type="component" value="Unassembled WGS sequence"/>
</dbReference>
<evidence type="ECO:0000256" key="3">
    <source>
        <dbReference type="SAM" id="MobiDB-lite"/>
    </source>
</evidence>
<sequence>MVSRLAALLAVGQLATTCYAQVKNVPDVDSFLRRGFPRTTVVGNYLYIDGGEVAQLVNGKNTSRPSDPVNVTLSIDLTTSWKPSDVTFKEIKKSAPTMMRQAIFDFQDNSTSAIYIWGGFRSYDGNVPSAALWKFNPDGSGGGSWNTEIKPGHSTFVNFERSQGGAFVSTPGAGFYFGGYSQATSDPTPAGPVPGYLKFNFTDNAQAWTNHTTAPYSQYGTLGGAAAHYVPNFGDNGLVMVLGGGNYPLGSSSDNTPLLAFDDIHFMDPVTDVWYSQKTSGTAPAPRQWHCAVGAQGQNNTYEIFVFGGTSGTTSFDEVWILSLPGFVWKKADYTSTSPRDAMGCAVGGQRQMITIGGIDRSWVDSAKFFKDKDPFPQGVGVFDMTQLKWNDQYDSSAAAYDTPDIVKSWYEEGNTVNYSNDEVAALFKKSNSDSGSGSGSGSGNSSSSDSESSSSNVGAIAGGVVGGVVGAAAIGLAAFCLLRRRKRQQPPAQDPALAQAQPYAPQHAYSPVPPSATITASELESGHTPPPDVPKMAHTSELPSDSRVMYELDGSGAHK</sequence>
<accession>A0A9P6HW99</accession>
<dbReference type="OrthoDB" id="540004at2759"/>
<dbReference type="GeneID" id="62165601"/>
<evidence type="ECO:0000313" key="6">
    <source>
        <dbReference type="EMBL" id="KAF9872633.1"/>
    </source>
</evidence>
<dbReference type="PANTHER" id="PTHR47435">
    <property type="entry name" value="KELCH REPEAT PROTEIN (AFU_ORTHOLOGUE AFUA_5G12780)"/>
    <property type="match status" value="1"/>
</dbReference>
<feature type="compositionally biased region" description="Low complexity" evidence="3">
    <location>
        <begin position="444"/>
        <end position="457"/>
    </location>
</feature>
<dbReference type="AlphaFoldDB" id="A0A9P6HW99"/>